<reference evidence="1 2" key="1">
    <citation type="journal article" date="2020" name="Arch. Microbiol.">
        <title>Bradyrhizobium uaiense sp. nov., a new highly efficient cowpea symbiont.</title>
        <authorList>
            <person name="Cabral Michel D."/>
            <person name="Azarias Guimaraes A."/>
            <person name="Martins da Costa E."/>
            <person name="Soares de Carvalho T."/>
            <person name="Balsanelli E."/>
            <person name="Willems A."/>
            <person name="Maltempi de Souza E."/>
            <person name="de Souza Moreira F.M."/>
        </authorList>
    </citation>
    <scope>NUCLEOTIDE SEQUENCE [LARGE SCALE GENOMIC DNA]</scope>
    <source>
        <strain evidence="1 2">UFLA 03-164</strain>
    </source>
</reference>
<evidence type="ECO:0000313" key="1">
    <source>
        <dbReference type="EMBL" id="NEV00993.1"/>
    </source>
</evidence>
<dbReference type="AlphaFoldDB" id="A0A6P1BTR6"/>
<proteinExistence type="predicted"/>
<accession>A0A6P1BTR6</accession>
<dbReference type="RefSeq" id="WP_163160530.1">
    <property type="nucleotide sequence ID" value="NZ_VKHP01000209.1"/>
</dbReference>
<sequence length="99" mass="11141">MIIATWPDGINNCPAIATRNWNDQMSRKKGLPSAIVLRTAPETNVADICAQFGVTRQMLGYLRAVHNFPASRRCGAQHWTITREIGQWCAERSISVIWT</sequence>
<dbReference type="Proteomes" id="UP000468531">
    <property type="component" value="Unassembled WGS sequence"/>
</dbReference>
<evidence type="ECO:0000313" key="2">
    <source>
        <dbReference type="Proteomes" id="UP000468531"/>
    </source>
</evidence>
<keyword evidence="2" id="KW-1185">Reference proteome</keyword>
<dbReference type="EMBL" id="VKHP01000209">
    <property type="protein sequence ID" value="NEV00993.1"/>
    <property type="molecule type" value="Genomic_DNA"/>
</dbReference>
<name>A0A6P1BTR6_9BRAD</name>
<gene>
    <name evidence="1" type="ORF">FNJ47_35650</name>
</gene>
<protein>
    <submittedName>
        <fullName evidence="1">Uncharacterized protein</fullName>
    </submittedName>
</protein>
<comment type="caution">
    <text evidence="1">The sequence shown here is derived from an EMBL/GenBank/DDBJ whole genome shotgun (WGS) entry which is preliminary data.</text>
</comment>
<organism evidence="1 2">
    <name type="scientific">Bradyrhizobium uaiense</name>
    <dbReference type="NCBI Taxonomy" id="2594946"/>
    <lineage>
        <taxon>Bacteria</taxon>
        <taxon>Pseudomonadati</taxon>
        <taxon>Pseudomonadota</taxon>
        <taxon>Alphaproteobacteria</taxon>
        <taxon>Hyphomicrobiales</taxon>
        <taxon>Nitrobacteraceae</taxon>
        <taxon>Bradyrhizobium</taxon>
    </lineage>
</organism>